<keyword evidence="2" id="KW-0472">Membrane</keyword>
<organism evidence="3 4">
    <name type="scientific">Actinophytocola oryzae</name>
    <dbReference type="NCBI Taxonomy" id="502181"/>
    <lineage>
        <taxon>Bacteria</taxon>
        <taxon>Bacillati</taxon>
        <taxon>Actinomycetota</taxon>
        <taxon>Actinomycetes</taxon>
        <taxon>Pseudonocardiales</taxon>
        <taxon>Pseudonocardiaceae</taxon>
    </lineage>
</organism>
<feature type="region of interest" description="Disordered" evidence="1">
    <location>
        <begin position="61"/>
        <end position="88"/>
    </location>
</feature>
<dbReference type="AlphaFoldDB" id="A0A4R7VDD2"/>
<protein>
    <submittedName>
        <fullName evidence="3">Uncharacterized protein</fullName>
    </submittedName>
</protein>
<dbReference type="Proteomes" id="UP000294927">
    <property type="component" value="Unassembled WGS sequence"/>
</dbReference>
<gene>
    <name evidence="3" type="ORF">CLV71_110172</name>
</gene>
<dbReference type="RefSeq" id="WP_133905498.1">
    <property type="nucleotide sequence ID" value="NZ_SOCP01000010.1"/>
</dbReference>
<dbReference type="OrthoDB" id="3686068at2"/>
<evidence type="ECO:0000256" key="1">
    <source>
        <dbReference type="SAM" id="MobiDB-lite"/>
    </source>
</evidence>
<feature type="region of interest" description="Disordered" evidence="1">
    <location>
        <begin position="144"/>
        <end position="169"/>
    </location>
</feature>
<proteinExistence type="predicted"/>
<evidence type="ECO:0000256" key="2">
    <source>
        <dbReference type="SAM" id="Phobius"/>
    </source>
</evidence>
<reference evidence="3 4" key="1">
    <citation type="submission" date="2019-03" db="EMBL/GenBank/DDBJ databases">
        <title>Genomic Encyclopedia of Archaeal and Bacterial Type Strains, Phase II (KMG-II): from individual species to whole genera.</title>
        <authorList>
            <person name="Goeker M."/>
        </authorList>
    </citation>
    <scope>NUCLEOTIDE SEQUENCE [LARGE SCALE GENOMIC DNA]</scope>
    <source>
        <strain evidence="3 4">DSM 45499</strain>
    </source>
</reference>
<comment type="caution">
    <text evidence="3">The sequence shown here is derived from an EMBL/GenBank/DDBJ whole genome shotgun (WGS) entry which is preliminary data.</text>
</comment>
<evidence type="ECO:0000313" key="4">
    <source>
        <dbReference type="Proteomes" id="UP000294927"/>
    </source>
</evidence>
<dbReference type="EMBL" id="SOCP01000010">
    <property type="protein sequence ID" value="TDV46989.1"/>
    <property type="molecule type" value="Genomic_DNA"/>
</dbReference>
<keyword evidence="4" id="KW-1185">Reference proteome</keyword>
<keyword evidence="2" id="KW-1133">Transmembrane helix</keyword>
<sequence length="233" mass="24274">MSDLHTLHDAFAELERRADAASADMRATRPRRALGLRLVPVAATVVVVAGLAAGAVWITGGGSAPQAGGPPSTTATTTSETRSPMPRDPDELLTRFRAALGDAATVEVTEGVTDSRGPVITGLLTSAAGTGGFDLRMFVDEYPSDPEETKRNCDETPGCETSTLPDGSELMASPSPLEGTAVGYGVGRTWPDGRVLQLAVSNQESPKGMGQVFGPQPPLTRDQAKAIVTSDQW</sequence>
<accession>A0A4R7VDD2</accession>
<feature type="transmembrane region" description="Helical" evidence="2">
    <location>
        <begin position="34"/>
        <end position="58"/>
    </location>
</feature>
<feature type="compositionally biased region" description="Low complexity" evidence="1">
    <location>
        <begin position="64"/>
        <end position="79"/>
    </location>
</feature>
<evidence type="ECO:0000313" key="3">
    <source>
        <dbReference type="EMBL" id="TDV46989.1"/>
    </source>
</evidence>
<keyword evidence="2" id="KW-0812">Transmembrane</keyword>
<name>A0A4R7VDD2_9PSEU</name>